<comment type="caution">
    <text evidence="1">The sequence shown here is derived from an EMBL/GenBank/DDBJ whole genome shotgun (WGS) entry which is preliminary data.</text>
</comment>
<dbReference type="NCBIfam" id="TIGR02757">
    <property type="entry name" value="TIGR02757 family protein"/>
    <property type="match status" value="1"/>
</dbReference>
<protein>
    <submittedName>
        <fullName evidence="1">TIGR02757 family protein</fullName>
    </submittedName>
</protein>
<keyword evidence="2" id="KW-1185">Reference proteome</keyword>
<dbReference type="EMBL" id="JAALLT010000003">
    <property type="protein sequence ID" value="NGP77155.1"/>
    <property type="molecule type" value="Genomic_DNA"/>
</dbReference>
<sequence>MAKKLKQASRKELQELKPYLEEWVDRTEKSEYIDEDPVQFMHAYEDKEDQLLAGFFAALMAWGRRDIVVNKVGDLLNRMDHRPADFIKNFTEADAARFEGFKHRTFKPVDIYWLTKILSSIENKYAGFENFWKHCYSHAENKSRELISVFHEEFFAMHPEAAQRTRKHISDSEKNSSCKRLYLFLKWSIREGSPVDLGIMDFMPASELMIPMDVHVGRQARVLGMLGRTYNDWKAVEELTGKLRQLDPEDPSKYDFALFGIGLSDEEIPERFVKNPEYLG</sequence>
<proteinExistence type="predicted"/>
<dbReference type="AlphaFoldDB" id="A0A6M1T588"/>
<evidence type="ECO:0000313" key="2">
    <source>
        <dbReference type="Proteomes" id="UP000473278"/>
    </source>
</evidence>
<gene>
    <name evidence="1" type="ORF">G3570_10955</name>
</gene>
<dbReference type="RefSeq" id="WP_165142226.1">
    <property type="nucleotide sequence ID" value="NZ_JAALLT010000003.1"/>
</dbReference>
<dbReference type="Pfam" id="PF09674">
    <property type="entry name" value="DUF2400"/>
    <property type="match status" value="1"/>
</dbReference>
<evidence type="ECO:0000313" key="1">
    <source>
        <dbReference type="EMBL" id="NGP77155.1"/>
    </source>
</evidence>
<reference evidence="1 2" key="1">
    <citation type="submission" date="2020-02" db="EMBL/GenBank/DDBJ databases">
        <title>Balneolaceae bacterium YR4-1, complete genome.</title>
        <authorList>
            <person name="Li Y."/>
            <person name="Wu S."/>
        </authorList>
    </citation>
    <scope>NUCLEOTIDE SEQUENCE [LARGE SCALE GENOMIC DNA]</scope>
    <source>
        <strain evidence="1 2">YR4-1</strain>
    </source>
</reference>
<name>A0A6M1T588_9BACT</name>
<organism evidence="1 2">
    <name type="scientific">Halalkalibaculum roseum</name>
    <dbReference type="NCBI Taxonomy" id="2709311"/>
    <lineage>
        <taxon>Bacteria</taxon>
        <taxon>Pseudomonadati</taxon>
        <taxon>Balneolota</taxon>
        <taxon>Balneolia</taxon>
        <taxon>Balneolales</taxon>
        <taxon>Balneolaceae</taxon>
        <taxon>Halalkalibaculum</taxon>
    </lineage>
</organism>
<accession>A0A6M1T588</accession>
<dbReference type="InterPro" id="IPR014127">
    <property type="entry name" value="CHP02757"/>
</dbReference>
<dbReference type="Proteomes" id="UP000473278">
    <property type="component" value="Unassembled WGS sequence"/>
</dbReference>